<organism evidence="1">
    <name type="scientific">marine sediment metagenome</name>
    <dbReference type="NCBI Taxonomy" id="412755"/>
    <lineage>
        <taxon>unclassified sequences</taxon>
        <taxon>metagenomes</taxon>
        <taxon>ecological metagenomes</taxon>
    </lineage>
</organism>
<comment type="caution">
    <text evidence="1">The sequence shown here is derived from an EMBL/GenBank/DDBJ whole genome shotgun (WGS) entry which is preliminary data.</text>
</comment>
<protein>
    <submittedName>
        <fullName evidence="1">Uncharacterized protein</fullName>
    </submittedName>
</protein>
<proteinExistence type="predicted"/>
<accession>X1QTV0</accession>
<sequence length="202" mass="22693">MAVAIETEKARGLGEPRTDAERVMAHHNVSREEAERWLSVYSVEKLLPKRGTGTAQGTAAGAMDKGLETKVERLRTELDTLRDEVYGRLRGVRLSDWVLPEPGALIVNPERAKATPCKCFTYKGRDYCWSPGAIGMLKQEEEAIYCPTKEYEARPGITQRFEEFSEAAEEAHKEIESIPKGERLEPWLEAMGKALSKRGIEV</sequence>
<name>X1QTV0_9ZZZZ</name>
<gene>
    <name evidence="1" type="ORF">S12H4_06925</name>
</gene>
<dbReference type="AlphaFoldDB" id="X1QTV0"/>
<evidence type="ECO:0000313" key="1">
    <source>
        <dbReference type="EMBL" id="GAI71688.1"/>
    </source>
</evidence>
<dbReference type="EMBL" id="BARW01002499">
    <property type="protein sequence ID" value="GAI71688.1"/>
    <property type="molecule type" value="Genomic_DNA"/>
</dbReference>
<reference evidence="1" key="1">
    <citation type="journal article" date="2014" name="Front. Microbiol.">
        <title>High frequency of phylogenetically diverse reductive dehalogenase-homologous genes in deep subseafloor sedimentary metagenomes.</title>
        <authorList>
            <person name="Kawai M."/>
            <person name="Futagami T."/>
            <person name="Toyoda A."/>
            <person name="Takaki Y."/>
            <person name="Nishi S."/>
            <person name="Hori S."/>
            <person name="Arai W."/>
            <person name="Tsubouchi T."/>
            <person name="Morono Y."/>
            <person name="Uchiyama I."/>
            <person name="Ito T."/>
            <person name="Fujiyama A."/>
            <person name="Inagaki F."/>
            <person name="Takami H."/>
        </authorList>
    </citation>
    <scope>NUCLEOTIDE SEQUENCE</scope>
    <source>
        <strain evidence="1">Expedition CK06-06</strain>
    </source>
</reference>